<evidence type="ECO:0008006" key="5">
    <source>
        <dbReference type="Google" id="ProtNLM"/>
    </source>
</evidence>
<organism evidence="3 4">
    <name type="scientific">Kitasatospora setae (strain ATCC 33774 / DSM 43861 / JCM 3304 / KCC A-0304 / NBRC 14216 / KM-6054)</name>
    <name type="common">Streptomyces setae</name>
    <dbReference type="NCBI Taxonomy" id="452652"/>
    <lineage>
        <taxon>Bacteria</taxon>
        <taxon>Bacillati</taxon>
        <taxon>Actinomycetota</taxon>
        <taxon>Actinomycetes</taxon>
        <taxon>Kitasatosporales</taxon>
        <taxon>Streptomycetaceae</taxon>
        <taxon>Kitasatospora</taxon>
    </lineage>
</organism>
<dbReference type="PATRIC" id="fig|452652.3.peg.1870"/>
<protein>
    <recommendedName>
        <fullName evidence="5">CHAT domain-containing protein</fullName>
    </recommendedName>
</protein>
<feature type="domain" description="CHAT" evidence="1">
    <location>
        <begin position="100"/>
        <end position="351"/>
    </location>
</feature>
<dbReference type="EMBL" id="AP010968">
    <property type="protein sequence ID" value="BAJ27690.1"/>
    <property type="molecule type" value="Genomic_DNA"/>
</dbReference>
<dbReference type="InterPro" id="IPR027417">
    <property type="entry name" value="P-loop_NTPase"/>
</dbReference>
<dbReference type="HOGENOM" id="CLU_004034_0_0_11"/>
<dbReference type="PANTHER" id="PTHR10098">
    <property type="entry name" value="RAPSYN-RELATED"/>
    <property type="match status" value="1"/>
</dbReference>
<dbReference type="PANTHER" id="PTHR10098:SF108">
    <property type="entry name" value="TETRATRICOPEPTIDE REPEAT PROTEIN 28"/>
    <property type="match status" value="1"/>
</dbReference>
<dbReference type="Pfam" id="PF12770">
    <property type="entry name" value="CHAT"/>
    <property type="match status" value="1"/>
</dbReference>
<keyword evidence="4" id="KW-1185">Reference proteome</keyword>
<evidence type="ECO:0000313" key="3">
    <source>
        <dbReference type="EMBL" id="BAJ27690.1"/>
    </source>
</evidence>
<dbReference type="SUPFAM" id="SSF48452">
    <property type="entry name" value="TPR-like"/>
    <property type="match status" value="4"/>
</dbReference>
<name>E4N909_KITSK</name>
<sequence length="1439" mass="157388">MITGLVVEEGGFELVVGGDGLGPRRPLRDGDVDWLTGVANRYVDAVRGGSRREVLLGLGRELYGWLDGDRRWLARLLEEAPSPVLFEVRGPRRPSVAEWALLRAPFELLAVPGGGFLVEEPEQFAVVRRLGRPSPADPLDDRRLGVAFMASAPRGQHELDYEAEELAILGAVGEMGLDLVVEDSGTPERLGMRLAELGGMPVVHLSCHGLHNWREGPGAPATPVLLLEDDLGEGRPTSARELVGLLTPKPRLAFVSACLTATGADVAGHLPAGAGRRGGPAAGAGAAVAHSLATELVAAGIPAVIGWDGSVSDRAATLFAEHLYSQLSRHAAVAVAVDAARRQLLRSPDEHVRADWHLARLWLGPAGGGPLVAGTVKRRMAPAHHATTAFLDRKHNVPVAAAGMFVGRRPELQQALRALRGHQKGGVLLHGQGRMGKSSLAARIADRLPDRAVAVVFGDYTRAAVLDAIATAVEAIPDARDLLRDRRPDVREHPDRFRALLVDLLTGPCAQAQGTRKPLLLIIDDLEQVLTAQPDGPHRLHDGAAQVLADVLAAFDPATTDSRLVLTSRYTFTLDGLERRLEAVQLQPLSPAARHKLRRRQHDLATTRNAQPTQRTDLARRAMDVSRGNPGLQDLIGLRLAYGEQVDPARVEAAITAMETYLRQGDPASDPDLAAFLENLALDTLLEQAGPAHHALLRACTLFTLPVPQPVVDTLAQAVGGSATRLRGLGLLDSFPDSYRREVPAVAVNALAAGHLAPLSQDERTTLAALAVEPLHTHWGGTAPRTPRDGDQDLQLTRLALDADHPAITADCATAAVRVLQEGSASAASELGQRTIALLDRHHHPVPLHLLRAVADATVTGGDGERADALLDRAIRQIETSGQQTDPAEHAAVLYDQAVRLITRGETGRAETLLHQARQLFTALGDTREAAITWGKIADILEQRGEMEEALRIRQEVELPEYQRIGDTREAAITWGQIADILHQRGQVDEALRIRQEVELPEYQRIGDTHSIAVTWGQIADILHQRGQVDEALRIRQEVQLPEYERIGDTRSATVTWGRIADTLHQRGEVEEALRIRQEVQLPAFERIGDTRSTAVTWGRIADTLHQRGEVEEALRIRQEVQLPAFERIGDTRSTAVTWGRIADILHQRGEVEKALRIRQEVQLPEYERIGDTREAAITWGKIADILHQRGQVHEALRIRQEVELPEYERIGDTRSTAVTWGRIADTLHQRGQVDEALRIRQEVELPEYERIGDTRSTAVTWGQIADTLHQRGQVDEALRIRQEVQLPAFERIGDTREAAVTWGQIADTLHQRGQVDEAEELQLKRLRVNEKLRDIDGIAAANWSLAQIDLGRRDLHAAAPRLVTSFRYFLELQRPDGVAAVGIILGQLMLAAGARAQARQVLQECRAAAAMTNTAHILARADELLETIDDEDSEDEES</sequence>
<accession>E4N909</accession>
<feature type="domain" description="Orc1-like AAA ATPase" evidence="2">
    <location>
        <begin position="405"/>
        <end position="529"/>
    </location>
</feature>
<dbReference type="eggNOG" id="COG0457">
    <property type="taxonomic scope" value="Bacteria"/>
</dbReference>
<dbReference type="KEGG" id="ksk:KSE_18650"/>
<gene>
    <name evidence="3" type="ordered locus">KSE_18650</name>
</gene>
<evidence type="ECO:0000259" key="1">
    <source>
        <dbReference type="Pfam" id="PF12770"/>
    </source>
</evidence>
<dbReference type="Pfam" id="PF13191">
    <property type="entry name" value="AAA_16"/>
    <property type="match status" value="1"/>
</dbReference>
<proteinExistence type="predicted"/>
<dbReference type="Gene3D" id="1.25.40.10">
    <property type="entry name" value="Tetratricopeptide repeat domain"/>
    <property type="match status" value="2"/>
</dbReference>
<dbReference type="Gene3D" id="3.40.50.300">
    <property type="entry name" value="P-loop containing nucleotide triphosphate hydrolases"/>
    <property type="match status" value="1"/>
</dbReference>
<evidence type="ECO:0000259" key="2">
    <source>
        <dbReference type="Pfam" id="PF13191"/>
    </source>
</evidence>
<dbReference type="RefSeq" id="WP_014135008.1">
    <property type="nucleotide sequence ID" value="NC_016109.1"/>
</dbReference>
<dbReference type="InterPro" id="IPR041664">
    <property type="entry name" value="AAA_16"/>
</dbReference>
<dbReference type="InterPro" id="IPR024983">
    <property type="entry name" value="CHAT_dom"/>
</dbReference>
<dbReference type="SUPFAM" id="SSF52540">
    <property type="entry name" value="P-loop containing nucleoside triphosphate hydrolases"/>
    <property type="match status" value="1"/>
</dbReference>
<dbReference type="STRING" id="452652.KSE_18650"/>
<dbReference type="eggNOG" id="COG4995">
    <property type="taxonomic scope" value="Bacteria"/>
</dbReference>
<dbReference type="Proteomes" id="UP000007076">
    <property type="component" value="Chromosome"/>
</dbReference>
<evidence type="ECO:0000313" key="4">
    <source>
        <dbReference type="Proteomes" id="UP000007076"/>
    </source>
</evidence>
<dbReference type="eggNOG" id="COG1672">
    <property type="taxonomic scope" value="Bacteria"/>
</dbReference>
<reference evidence="3 4" key="1">
    <citation type="journal article" date="2010" name="DNA Res.">
        <title>Genome sequence of Kitasatospora setae NBRC 14216T: an evolutionary snapshot of the family Streptomycetaceae.</title>
        <authorList>
            <person name="Ichikawa N."/>
            <person name="Oguchi A."/>
            <person name="Ikeda H."/>
            <person name="Ishikawa J."/>
            <person name="Kitani S."/>
            <person name="Watanabe Y."/>
            <person name="Nakamura S."/>
            <person name="Katano Y."/>
            <person name="Kishi E."/>
            <person name="Sasagawa M."/>
            <person name="Ankai A."/>
            <person name="Fukui S."/>
            <person name="Hashimoto Y."/>
            <person name="Kamata S."/>
            <person name="Otoguro M."/>
            <person name="Tanikawa S."/>
            <person name="Nihira T."/>
            <person name="Horinouchi S."/>
            <person name="Ohnishi Y."/>
            <person name="Hayakawa M."/>
            <person name="Kuzuyama T."/>
            <person name="Arisawa A."/>
            <person name="Nomoto F."/>
            <person name="Miura H."/>
            <person name="Takahashi Y."/>
            <person name="Fujita N."/>
        </authorList>
    </citation>
    <scope>NUCLEOTIDE SEQUENCE [LARGE SCALE GENOMIC DNA]</scope>
    <source>
        <strain evidence="4">ATCC 33774 / DSM 43861 / JCM 3304 / KCC A-0304 / NBRC 14216 / KM-6054</strain>
    </source>
</reference>
<dbReference type="InterPro" id="IPR011990">
    <property type="entry name" value="TPR-like_helical_dom_sf"/>
</dbReference>